<dbReference type="AlphaFoldDB" id="A0A9W7I1H0"/>
<organism evidence="3 4">
    <name type="scientific">Hibiscus trionum</name>
    <name type="common">Flower of an hour</name>
    <dbReference type="NCBI Taxonomy" id="183268"/>
    <lineage>
        <taxon>Eukaryota</taxon>
        <taxon>Viridiplantae</taxon>
        <taxon>Streptophyta</taxon>
        <taxon>Embryophyta</taxon>
        <taxon>Tracheophyta</taxon>
        <taxon>Spermatophyta</taxon>
        <taxon>Magnoliopsida</taxon>
        <taxon>eudicotyledons</taxon>
        <taxon>Gunneridae</taxon>
        <taxon>Pentapetalae</taxon>
        <taxon>rosids</taxon>
        <taxon>malvids</taxon>
        <taxon>Malvales</taxon>
        <taxon>Malvaceae</taxon>
        <taxon>Malvoideae</taxon>
        <taxon>Hibiscus</taxon>
    </lineage>
</organism>
<evidence type="ECO:0000256" key="2">
    <source>
        <dbReference type="ARBA" id="ARBA00022737"/>
    </source>
</evidence>
<dbReference type="SUPFAM" id="SSF50978">
    <property type="entry name" value="WD40 repeat-like"/>
    <property type="match status" value="1"/>
</dbReference>
<dbReference type="InterPro" id="IPR045151">
    <property type="entry name" value="DCAF8"/>
</dbReference>
<dbReference type="InterPro" id="IPR001680">
    <property type="entry name" value="WD40_rpt"/>
</dbReference>
<comment type="caution">
    <text evidence="3">The sequence shown here is derived from an EMBL/GenBank/DDBJ whole genome shotgun (WGS) entry which is preliminary data.</text>
</comment>
<sequence>MKSKRATASVDMAVVDVWQREVGEFSNRIFANRIAASQDLVLRLDISKRLENDQDRVDSARFNADGNLLVYGGLADKRIQIWDWEAGIAKLTFESGHVYINNFFVAKIMPNTDDRSLITCAADGQVRHAQISEPSVKTRMVAKYMAGAYDLAVEPGSPHILYSGGEDGVVKQIDLRTVAATDIFHCQPIDDRRLHCRVIPLYHIAVDPRNSNLFAVAGLDKYTRLYDIRKSKRDGSTNFGRPIDHFHSPHLIGVTGLAFSDQSELLVSYSDNSIYLFTRDMGLGHDPVPSSLFSAHSEASENAIPQVYKGLANCERVKGVSFFGPKSDYAVIGSDYGRIFIWKKKT</sequence>
<keyword evidence="4" id="KW-1185">Reference proteome</keyword>
<evidence type="ECO:0000256" key="1">
    <source>
        <dbReference type="ARBA" id="ARBA00022574"/>
    </source>
</evidence>
<dbReference type="Pfam" id="PF00400">
    <property type="entry name" value="WD40"/>
    <property type="match status" value="2"/>
</dbReference>
<dbReference type="PANTHER" id="PTHR15574">
    <property type="entry name" value="WD REPEAT DOMAIN-CONTAINING FAMILY"/>
    <property type="match status" value="1"/>
</dbReference>
<dbReference type="InterPro" id="IPR015943">
    <property type="entry name" value="WD40/YVTN_repeat-like_dom_sf"/>
</dbReference>
<accession>A0A9W7I1H0</accession>
<dbReference type="SMART" id="SM00320">
    <property type="entry name" value="WD40"/>
    <property type="match status" value="5"/>
</dbReference>
<proteinExistence type="predicted"/>
<protein>
    <submittedName>
        <fullName evidence="3">Uncharacterized protein</fullName>
    </submittedName>
</protein>
<evidence type="ECO:0000313" key="3">
    <source>
        <dbReference type="EMBL" id="GMI87217.1"/>
    </source>
</evidence>
<dbReference type="GO" id="GO:0005737">
    <property type="term" value="C:cytoplasm"/>
    <property type="evidence" value="ECO:0007669"/>
    <property type="project" value="TreeGrafter"/>
</dbReference>
<keyword evidence="2" id="KW-0677">Repeat</keyword>
<gene>
    <name evidence="3" type="ORF">HRI_002391000</name>
</gene>
<keyword evidence="1" id="KW-0853">WD repeat</keyword>
<dbReference type="EMBL" id="BSYR01000022">
    <property type="protein sequence ID" value="GMI87217.1"/>
    <property type="molecule type" value="Genomic_DNA"/>
</dbReference>
<dbReference type="InterPro" id="IPR036322">
    <property type="entry name" value="WD40_repeat_dom_sf"/>
</dbReference>
<evidence type="ECO:0000313" key="4">
    <source>
        <dbReference type="Proteomes" id="UP001165190"/>
    </source>
</evidence>
<dbReference type="PANTHER" id="PTHR15574:SF21">
    <property type="entry name" value="DDB1- AND CUL4-ASSOCIATED FACTOR 8"/>
    <property type="match status" value="1"/>
</dbReference>
<dbReference type="Gene3D" id="2.130.10.10">
    <property type="entry name" value="YVTN repeat-like/Quinoprotein amine dehydrogenase"/>
    <property type="match status" value="1"/>
</dbReference>
<name>A0A9W7I1H0_HIBTR</name>
<dbReference type="GO" id="GO:0080008">
    <property type="term" value="C:Cul4-RING E3 ubiquitin ligase complex"/>
    <property type="evidence" value="ECO:0007669"/>
    <property type="project" value="TreeGrafter"/>
</dbReference>
<dbReference type="Proteomes" id="UP001165190">
    <property type="component" value="Unassembled WGS sequence"/>
</dbReference>
<dbReference type="OrthoDB" id="4869960at2759"/>
<reference evidence="3" key="1">
    <citation type="submission" date="2023-05" db="EMBL/GenBank/DDBJ databases">
        <title>Genome and transcriptome analyses reveal genes involved in the formation of fine ridges on petal epidermal cells in Hibiscus trionum.</title>
        <authorList>
            <person name="Koshimizu S."/>
            <person name="Masuda S."/>
            <person name="Ishii T."/>
            <person name="Shirasu K."/>
            <person name="Hoshino A."/>
            <person name="Arita M."/>
        </authorList>
    </citation>
    <scope>NUCLEOTIDE SEQUENCE</scope>
    <source>
        <strain evidence="3">Hamamatsu line</strain>
    </source>
</reference>